<proteinExistence type="predicted"/>
<dbReference type="EMBL" id="LAZR01065791">
    <property type="protein sequence ID" value="KKK54846.1"/>
    <property type="molecule type" value="Genomic_DNA"/>
</dbReference>
<accession>A0A0F8Z447</accession>
<sequence>MENGDNGQAVEYKRISNSIVLGLLLSNVNETQGYAERESMNCIKFVGVACIYESGYTVNRCQYCLKVSEPAKESYRAGLKIAKLFQERETMKPKCYCTVGQHCGFCRPIRGRAHCRYQPAKITVLS</sequence>
<evidence type="ECO:0000313" key="1">
    <source>
        <dbReference type="EMBL" id="KKK54846.1"/>
    </source>
</evidence>
<feature type="non-terminal residue" evidence="1">
    <location>
        <position position="126"/>
    </location>
</feature>
<protein>
    <submittedName>
        <fullName evidence="1">Uncharacterized protein</fullName>
    </submittedName>
</protein>
<reference evidence="1" key="1">
    <citation type="journal article" date="2015" name="Nature">
        <title>Complex archaea that bridge the gap between prokaryotes and eukaryotes.</title>
        <authorList>
            <person name="Spang A."/>
            <person name="Saw J.H."/>
            <person name="Jorgensen S.L."/>
            <person name="Zaremba-Niedzwiedzka K."/>
            <person name="Martijn J."/>
            <person name="Lind A.E."/>
            <person name="van Eijk R."/>
            <person name="Schleper C."/>
            <person name="Guy L."/>
            <person name="Ettema T.J."/>
        </authorList>
    </citation>
    <scope>NUCLEOTIDE SEQUENCE</scope>
</reference>
<gene>
    <name evidence="1" type="ORF">LCGC14_3080590</name>
</gene>
<name>A0A0F8Z447_9ZZZZ</name>
<comment type="caution">
    <text evidence="1">The sequence shown here is derived from an EMBL/GenBank/DDBJ whole genome shotgun (WGS) entry which is preliminary data.</text>
</comment>
<dbReference type="AlphaFoldDB" id="A0A0F8Z447"/>
<organism evidence="1">
    <name type="scientific">marine sediment metagenome</name>
    <dbReference type="NCBI Taxonomy" id="412755"/>
    <lineage>
        <taxon>unclassified sequences</taxon>
        <taxon>metagenomes</taxon>
        <taxon>ecological metagenomes</taxon>
    </lineage>
</organism>